<dbReference type="AlphaFoldDB" id="A0A9D4PLN3"/>
<dbReference type="InterPro" id="IPR042320">
    <property type="entry name" value="MMS22-like"/>
</dbReference>
<evidence type="ECO:0000259" key="1">
    <source>
        <dbReference type="Pfam" id="PF14910"/>
    </source>
</evidence>
<keyword evidence="3" id="KW-1185">Reference proteome</keyword>
<accession>A0A9D4PLN3</accession>
<dbReference type="PANTHER" id="PTHR28547:SF1">
    <property type="entry name" value="PROTEIN MMS22-LIKE"/>
    <property type="match status" value="1"/>
</dbReference>
<evidence type="ECO:0000313" key="2">
    <source>
        <dbReference type="EMBL" id="KAH7946759.1"/>
    </source>
</evidence>
<feature type="domain" description="Protein MMS22-like N-terminal" evidence="1">
    <location>
        <begin position="211"/>
        <end position="530"/>
    </location>
</feature>
<proteinExistence type="predicted"/>
<dbReference type="Pfam" id="PF14910">
    <property type="entry name" value="MMS22L_N"/>
    <property type="match status" value="1"/>
</dbReference>
<dbReference type="GO" id="GO:0031297">
    <property type="term" value="P:replication fork processing"/>
    <property type="evidence" value="ECO:0007669"/>
    <property type="project" value="InterPro"/>
</dbReference>
<dbReference type="EMBL" id="JABSTV010001252">
    <property type="protein sequence ID" value="KAH7946759.1"/>
    <property type="molecule type" value="Genomic_DNA"/>
</dbReference>
<dbReference type="GO" id="GO:0000724">
    <property type="term" value="P:double-strand break repair via homologous recombination"/>
    <property type="evidence" value="ECO:0007669"/>
    <property type="project" value="InterPro"/>
</dbReference>
<protein>
    <recommendedName>
        <fullName evidence="1">Protein MMS22-like N-terminal domain-containing protein</fullName>
    </recommendedName>
</protein>
<sequence>MSATLSLTFEAYRLLCYNFRVADSASTRAADRPSHNRDTEWLDPRELCFCLLDELRLTLRLTGRFSDIPVDKNHCRSNDNRRFHIALEVWWTALRVADIVMSSHLLRGVEISFCDLGGFGQNALFAQVAVLFLADLCCLASRFFQAFWTYVNFVLEVVCPQSSRDLELDLNGFCLSSFSVSVEESERAAFCLWMLSAVAEASKDTLWSAKKESLMRVAVRSCMRLHRVWEPSIDLLQSLLDFFLKNLNDNFLIGSSGVQAFQVICQTSQQMHVRARALVETSDLGARGAENSYELFLMLLAQSLHRQSPEGVTSTWKSLRGRICSRFHAKRVEELTELGLQNCSLLFLVLALSVDLEEPVDRLLSVLALVPSESPVEKLRVALRSLFAVLLLLQASSADLSKVAQRTAGWFFERCVGLGPQSGNAAIQSLRSLLLPVYMEGIREVMDTSSQLDCSEHALLVPEMALLLEQCSTSQQEDMLGTIHEAAEKLRAVHKRALSRNFERTDDDRKMLAQHKAFSDAIFKSTLQFLHKALALPVQAASPATCFTDLAVNITLLALDLPSSQTVPVKANFASLFEHFGYSPHTHPSASGRFLCLVLEDDQACSELESRVANSDARLVQAWLRCCVGVEPPNSEMTRLSRIVLGRKEFANYNSLVGTVVPSDEVTAHDDLAVHFLDCLAQYADIVCAMDGISSLAQLRQSVACYLKDFVAVATAQLRNTAAAAATRDSLGNVYHLCGQLFRLW</sequence>
<evidence type="ECO:0000313" key="3">
    <source>
        <dbReference type="Proteomes" id="UP000821837"/>
    </source>
</evidence>
<dbReference type="Proteomes" id="UP000821837">
    <property type="component" value="Chromosome 6"/>
</dbReference>
<organism evidence="2 3">
    <name type="scientific">Rhipicephalus sanguineus</name>
    <name type="common">Brown dog tick</name>
    <name type="synonym">Ixodes sanguineus</name>
    <dbReference type="NCBI Taxonomy" id="34632"/>
    <lineage>
        <taxon>Eukaryota</taxon>
        <taxon>Metazoa</taxon>
        <taxon>Ecdysozoa</taxon>
        <taxon>Arthropoda</taxon>
        <taxon>Chelicerata</taxon>
        <taxon>Arachnida</taxon>
        <taxon>Acari</taxon>
        <taxon>Parasitiformes</taxon>
        <taxon>Ixodida</taxon>
        <taxon>Ixodoidea</taxon>
        <taxon>Ixodidae</taxon>
        <taxon>Rhipicephalinae</taxon>
        <taxon>Rhipicephalus</taxon>
        <taxon>Rhipicephalus</taxon>
    </lineage>
</organism>
<dbReference type="GO" id="GO:0043596">
    <property type="term" value="C:nuclear replication fork"/>
    <property type="evidence" value="ECO:0007669"/>
    <property type="project" value="TreeGrafter"/>
</dbReference>
<comment type="caution">
    <text evidence="2">The sequence shown here is derived from an EMBL/GenBank/DDBJ whole genome shotgun (WGS) entry which is preliminary data.</text>
</comment>
<dbReference type="PANTHER" id="PTHR28547">
    <property type="entry name" value="PROTEIN MMS22-LIKE"/>
    <property type="match status" value="1"/>
</dbReference>
<reference evidence="2" key="2">
    <citation type="submission" date="2021-09" db="EMBL/GenBank/DDBJ databases">
        <authorList>
            <person name="Jia N."/>
            <person name="Wang J."/>
            <person name="Shi W."/>
            <person name="Du L."/>
            <person name="Sun Y."/>
            <person name="Zhan W."/>
            <person name="Jiang J."/>
            <person name="Wang Q."/>
            <person name="Zhang B."/>
            <person name="Ji P."/>
            <person name="Sakyi L.B."/>
            <person name="Cui X."/>
            <person name="Yuan T."/>
            <person name="Jiang B."/>
            <person name="Yang W."/>
            <person name="Lam T.T.-Y."/>
            <person name="Chang Q."/>
            <person name="Ding S."/>
            <person name="Wang X."/>
            <person name="Zhu J."/>
            <person name="Ruan X."/>
            <person name="Zhao L."/>
            <person name="Wei J."/>
            <person name="Que T."/>
            <person name="Du C."/>
            <person name="Cheng J."/>
            <person name="Dai P."/>
            <person name="Han X."/>
            <person name="Huang E."/>
            <person name="Gao Y."/>
            <person name="Liu J."/>
            <person name="Shao H."/>
            <person name="Ye R."/>
            <person name="Li L."/>
            <person name="Wei W."/>
            <person name="Wang X."/>
            <person name="Wang C."/>
            <person name="Huo Q."/>
            <person name="Li W."/>
            <person name="Guo W."/>
            <person name="Chen H."/>
            <person name="Chen S."/>
            <person name="Zhou L."/>
            <person name="Zhou L."/>
            <person name="Ni X."/>
            <person name="Tian J."/>
            <person name="Zhou Y."/>
            <person name="Sheng Y."/>
            <person name="Liu T."/>
            <person name="Pan Y."/>
            <person name="Xia L."/>
            <person name="Li J."/>
            <person name="Zhao F."/>
            <person name="Cao W."/>
        </authorList>
    </citation>
    <scope>NUCLEOTIDE SEQUENCE</scope>
    <source>
        <strain evidence="2">Rsan-2018</strain>
        <tissue evidence="2">Larvae</tissue>
    </source>
</reference>
<reference evidence="2" key="1">
    <citation type="journal article" date="2020" name="Cell">
        <title>Large-Scale Comparative Analyses of Tick Genomes Elucidate Their Genetic Diversity and Vector Capacities.</title>
        <authorList>
            <consortium name="Tick Genome and Microbiome Consortium (TIGMIC)"/>
            <person name="Jia N."/>
            <person name="Wang J."/>
            <person name="Shi W."/>
            <person name="Du L."/>
            <person name="Sun Y."/>
            <person name="Zhan W."/>
            <person name="Jiang J.F."/>
            <person name="Wang Q."/>
            <person name="Zhang B."/>
            <person name="Ji P."/>
            <person name="Bell-Sakyi L."/>
            <person name="Cui X.M."/>
            <person name="Yuan T.T."/>
            <person name="Jiang B.G."/>
            <person name="Yang W.F."/>
            <person name="Lam T.T."/>
            <person name="Chang Q.C."/>
            <person name="Ding S.J."/>
            <person name="Wang X.J."/>
            <person name="Zhu J.G."/>
            <person name="Ruan X.D."/>
            <person name="Zhao L."/>
            <person name="Wei J.T."/>
            <person name="Ye R.Z."/>
            <person name="Que T.C."/>
            <person name="Du C.H."/>
            <person name="Zhou Y.H."/>
            <person name="Cheng J.X."/>
            <person name="Dai P.F."/>
            <person name="Guo W.B."/>
            <person name="Han X.H."/>
            <person name="Huang E.J."/>
            <person name="Li L.F."/>
            <person name="Wei W."/>
            <person name="Gao Y.C."/>
            <person name="Liu J.Z."/>
            <person name="Shao H.Z."/>
            <person name="Wang X."/>
            <person name="Wang C.C."/>
            <person name="Yang T.C."/>
            <person name="Huo Q.B."/>
            <person name="Li W."/>
            <person name="Chen H.Y."/>
            <person name="Chen S.E."/>
            <person name="Zhou L.G."/>
            <person name="Ni X.B."/>
            <person name="Tian J.H."/>
            <person name="Sheng Y."/>
            <person name="Liu T."/>
            <person name="Pan Y.S."/>
            <person name="Xia L.Y."/>
            <person name="Li J."/>
            <person name="Zhao F."/>
            <person name="Cao W.C."/>
        </authorList>
    </citation>
    <scope>NUCLEOTIDE SEQUENCE</scope>
    <source>
        <strain evidence="2">Rsan-2018</strain>
    </source>
</reference>
<gene>
    <name evidence="2" type="ORF">HPB52_004176</name>
</gene>
<name>A0A9D4PLN3_RHISA</name>
<dbReference type="VEuPathDB" id="VectorBase:RSAN_034021"/>
<dbReference type="InterPro" id="IPR029425">
    <property type="entry name" value="MMS22L_N"/>
</dbReference>